<keyword evidence="3" id="KW-1185">Reference proteome</keyword>
<gene>
    <name evidence="2" type="ORF">DEO72_LG4g1057</name>
</gene>
<reference evidence="2 3" key="1">
    <citation type="submission" date="2019-04" db="EMBL/GenBank/DDBJ databases">
        <title>An improved genome assembly and genetic linkage map for asparagus bean, Vigna unguiculata ssp. sesquipedialis.</title>
        <authorList>
            <person name="Xia Q."/>
            <person name="Zhang R."/>
            <person name="Dong Y."/>
        </authorList>
    </citation>
    <scope>NUCLEOTIDE SEQUENCE [LARGE SCALE GENOMIC DNA]</scope>
    <source>
        <tissue evidence="2">Leaf</tissue>
    </source>
</reference>
<name>A0A4D6LNQ3_VIGUN</name>
<evidence type="ECO:0000313" key="3">
    <source>
        <dbReference type="Proteomes" id="UP000501690"/>
    </source>
</evidence>
<dbReference type="Proteomes" id="UP000501690">
    <property type="component" value="Linkage Group LG4"/>
</dbReference>
<evidence type="ECO:0000256" key="1">
    <source>
        <dbReference type="SAM" id="MobiDB-lite"/>
    </source>
</evidence>
<feature type="compositionally biased region" description="Polar residues" evidence="1">
    <location>
        <begin position="225"/>
        <end position="235"/>
    </location>
</feature>
<proteinExistence type="predicted"/>
<protein>
    <submittedName>
        <fullName evidence="2">Uncharacterized protein</fullName>
    </submittedName>
</protein>
<dbReference type="EMBL" id="CP039348">
    <property type="protein sequence ID" value="QCD90103.1"/>
    <property type="molecule type" value="Genomic_DNA"/>
</dbReference>
<organism evidence="2 3">
    <name type="scientific">Vigna unguiculata</name>
    <name type="common">Cowpea</name>
    <dbReference type="NCBI Taxonomy" id="3917"/>
    <lineage>
        <taxon>Eukaryota</taxon>
        <taxon>Viridiplantae</taxon>
        <taxon>Streptophyta</taxon>
        <taxon>Embryophyta</taxon>
        <taxon>Tracheophyta</taxon>
        <taxon>Spermatophyta</taxon>
        <taxon>Magnoliopsida</taxon>
        <taxon>eudicotyledons</taxon>
        <taxon>Gunneridae</taxon>
        <taxon>Pentapetalae</taxon>
        <taxon>rosids</taxon>
        <taxon>fabids</taxon>
        <taxon>Fabales</taxon>
        <taxon>Fabaceae</taxon>
        <taxon>Papilionoideae</taxon>
        <taxon>50 kb inversion clade</taxon>
        <taxon>NPAAA clade</taxon>
        <taxon>indigoferoid/millettioid clade</taxon>
        <taxon>Phaseoleae</taxon>
        <taxon>Vigna</taxon>
    </lineage>
</organism>
<feature type="region of interest" description="Disordered" evidence="1">
    <location>
        <begin position="225"/>
        <end position="249"/>
    </location>
</feature>
<accession>A0A4D6LNQ3</accession>
<dbReference type="AlphaFoldDB" id="A0A4D6LNQ3"/>
<evidence type="ECO:0000313" key="2">
    <source>
        <dbReference type="EMBL" id="QCD90103.1"/>
    </source>
</evidence>
<sequence length="249" mass="27745">MNNLLTDAHRSRIGETPFKWCLELERSLDICTPLIQQMIWAFERLGLGGPNREIIFPRILRLPSLKLRTTNIERLLIKPKIIWDWALMVECRSNPIVWAALNIDGEAINEDEDDSGESNFEEACMKKATIVLQDKVSCHIEKHGCVPKSPPEKVSQFQGKVKNPSTVSISSSLARPATTNLSLSKKSSPKRWVRSFSPPRVAARLLASRLAARFVSALKSKKNASQSGGIVNGVNQRPAATVKFPPPKI</sequence>